<accession>C6WPD7</accession>
<organism evidence="3 4">
    <name type="scientific">Actinosynnema mirum (strain ATCC 29888 / DSM 43827 / JCM 3225 / NBRC 14064 / NCIMB 13271 / NRRL B-12336 / IMRU 3971 / 101)</name>
    <dbReference type="NCBI Taxonomy" id="446462"/>
    <lineage>
        <taxon>Bacteria</taxon>
        <taxon>Bacillati</taxon>
        <taxon>Actinomycetota</taxon>
        <taxon>Actinomycetes</taxon>
        <taxon>Pseudonocardiales</taxon>
        <taxon>Pseudonocardiaceae</taxon>
        <taxon>Actinosynnema</taxon>
    </lineage>
</organism>
<dbReference type="PANTHER" id="PTHR46696">
    <property type="entry name" value="P450, PUTATIVE (EUROFUNG)-RELATED"/>
    <property type="match status" value="1"/>
</dbReference>
<dbReference type="GO" id="GO:0020037">
    <property type="term" value="F:heme binding"/>
    <property type="evidence" value="ECO:0007669"/>
    <property type="project" value="InterPro"/>
</dbReference>
<dbReference type="eggNOG" id="COG2124">
    <property type="taxonomic scope" value="Bacteria"/>
</dbReference>
<reference evidence="3 4" key="1">
    <citation type="journal article" date="2009" name="Stand. Genomic Sci.">
        <title>Complete genome sequence of Actinosynnema mirum type strain (101).</title>
        <authorList>
            <person name="Land M."/>
            <person name="Lapidus A."/>
            <person name="Mayilraj S."/>
            <person name="Chen F."/>
            <person name="Copeland A."/>
            <person name="Del Rio T.G."/>
            <person name="Nolan M."/>
            <person name="Lucas S."/>
            <person name="Tice H."/>
            <person name="Cheng J.F."/>
            <person name="Chertkov O."/>
            <person name="Bruce D."/>
            <person name="Goodwin L."/>
            <person name="Pitluck S."/>
            <person name="Rohde M."/>
            <person name="Goker M."/>
            <person name="Pati A."/>
            <person name="Ivanova N."/>
            <person name="Mavromatis K."/>
            <person name="Chen A."/>
            <person name="Palaniappan K."/>
            <person name="Hauser L."/>
            <person name="Chang Y.J."/>
            <person name="Jeffries C.C."/>
            <person name="Brettin T."/>
            <person name="Detter J.C."/>
            <person name="Han C."/>
            <person name="Chain P."/>
            <person name="Tindall B.J."/>
            <person name="Bristow J."/>
            <person name="Eisen J.A."/>
            <person name="Markowitz V."/>
            <person name="Hugenholtz P."/>
            <person name="Kyrpides N.C."/>
            <person name="Klenk H.P."/>
        </authorList>
    </citation>
    <scope>NUCLEOTIDE SEQUENCE [LARGE SCALE GENOMIC DNA]</scope>
    <source>
        <strain evidence="4">ATCC 29888 / DSM 43827 / JCM 3225 / NBRC 14064 / NCIMB 13271 / NRRL B-12336 / IMRU 3971 / 101</strain>
    </source>
</reference>
<dbReference type="SUPFAM" id="SSF48264">
    <property type="entry name" value="Cytochrome P450"/>
    <property type="match status" value="1"/>
</dbReference>
<evidence type="ECO:0000256" key="2">
    <source>
        <dbReference type="SAM" id="MobiDB-lite"/>
    </source>
</evidence>
<name>C6WPD7_ACTMD</name>
<dbReference type="CDD" id="cd20623">
    <property type="entry name" value="CYP_unk"/>
    <property type="match status" value="1"/>
</dbReference>
<dbReference type="PANTHER" id="PTHR46696:SF1">
    <property type="entry name" value="CYTOCHROME P450 YJIB-RELATED"/>
    <property type="match status" value="1"/>
</dbReference>
<dbReference type="RefSeq" id="WP_015803526.1">
    <property type="nucleotide sequence ID" value="NC_013093.1"/>
</dbReference>
<gene>
    <name evidence="3" type="ordered locus">Amir_4812</name>
</gene>
<evidence type="ECO:0000256" key="1">
    <source>
        <dbReference type="ARBA" id="ARBA00010617"/>
    </source>
</evidence>
<dbReference type="STRING" id="446462.Amir_4812"/>
<evidence type="ECO:0000313" key="3">
    <source>
        <dbReference type="EMBL" id="ACU38639.1"/>
    </source>
</evidence>
<dbReference type="InterPro" id="IPR036396">
    <property type="entry name" value="Cyt_P450_sf"/>
</dbReference>
<keyword evidence="4" id="KW-1185">Reference proteome</keyword>
<dbReference type="GO" id="GO:0005506">
    <property type="term" value="F:iron ion binding"/>
    <property type="evidence" value="ECO:0007669"/>
    <property type="project" value="InterPro"/>
</dbReference>
<dbReference type="GO" id="GO:0004497">
    <property type="term" value="F:monooxygenase activity"/>
    <property type="evidence" value="ECO:0007669"/>
    <property type="project" value="InterPro"/>
</dbReference>
<dbReference type="KEGG" id="ami:Amir_4812"/>
<comment type="similarity">
    <text evidence="1">Belongs to the cytochrome P450 family.</text>
</comment>
<dbReference type="HOGENOM" id="CLU_033716_1_2_11"/>
<protein>
    <submittedName>
        <fullName evidence="3">Cytochrome P450-family protein</fullName>
    </submittedName>
</protein>
<proteinExistence type="inferred from homology"/>
<evidence type="ECO:0000313" key="4">
    <source>
        <dbReference type="Proteomes" id="UP000002213"/>
    </source>
</evidence>
<feature type="compositionally biased region" description="Low complexity" evidence="2">
    <location>
        <begin position="22"/>
        <end position="36"/>
    </location>
</feature>
<dbReference type="EMBL" id="CP001630">
    <property type="protein sequence ID" value="ACU38639.1"/>
    <property type="molecule type" value="Genomic_DNA"/>
</dbReference>
<sequence length="446" mass="49193">MTDPAEHRARRGGFAPRQQSLAPQPQHVQQHVQAQGQPPPGCPAHARSAITLEGVRFRERPAEVYRELRALHGPVAEVRLEGDVPAWLVMGYRELHHVLVNDQLFARDSRRWNQWDRIPPDWPLLPFIGHQKSIMFAEGEEHRRLSAVFSDVIGAVDQFELNAQVEQIADRLIDVFAVTGQADLKTQFADRIPALVIARLFGMSDEEAAGFTADLMESITGGPGALAAFGRTEDRLREIARDRAAAPGHDVVSWMAAHHADLTEDELVANLVVLIAASHVPTSTWISNTLRLLLTDSRFAVTLSGGRRSVPQALNEVLWDETPMQNFAGRWATRATLLGGQRIEAGDMIVLGLAAANADPQVRPAFGDEGLGNQAQMSFSHGEHRCPYPAPQVAEIIVRAAVEVLLDRLPDAVLTVEQDELRWQQSVWVRALVSLPVEFTPSHVAG</sequence>
<feature type="region of interest" description="Disordered" evidence="2">
    <location>
        <begin position="1"/>
        <end position="44"/>
    </location>
</feature>
<dbReference type="Gene3D" id="1.10.630.10">
    <property type="entry name" value="Cytochrome P450"/>
    <property type="match status" value="1"/>
</dbReference>
<dbReference type="GO" id="GO:0016705">
    <property type="term" value="F:oxidoreductase activity, acting on paired donors, with incorporation or reduction of molecular oxygen"/>
    <property type="evidence" value="ECO:0007669"/>
    <property type="project" value="InterPro"/>
</dbReference>
<dbReference type="Proteomes" id="UP000002213">
    <property type="component" value="Chromosome"/>
</dbReference>
<dbReference type="AlphaFoldDB" id="C6WPD7"/>